<evidence type="ECO:0000256" key="4">
    <source>
        <dbReference type="SAM" id="MobiDB-lite"/>
    </source>
</evidence>
<accession>A0A1B0T6T4</accession>
<comment type="caution">
    <text evidence="3">Lacks conserved residue(s) required for the propagation of feature annotation.</text>
</comment>
<proteinExistence type="evidence at transcript level"/>
<dbReference type="PANTHER" id="PTHR31636">
    <property type="entry name" value="OSJNBA0084A10.13 PROTEIN-RELATED"/>
    <property type="match status" value="1"/>
</dbReference>
<feature type="region of interest" description="Disordered" evidence="4">
    <location>
        <begin position="407"/>
        <end position="433"/>
    </location>
</feature>
<feature type="compositionally biased region" description="Polar residues" evidence="4">
    <location>
        <begin position="100"/>
        <end position="111"/>
    </location>
</feature>
<evidence type="ECO:0000256" key="1">
    <source>
        <dbReference type="ARBA" id="ARBA00023015"/>
    </source>
</evidence>
<feature type="non-terminal residue" evidence="5">
    <location>
        <position position="810"/>
    </location>
</feature>
<sequence>MAAASCFSTSATSLELTFLSPVNKFKFSISRRTTLRKPGSLSNTVRGRIRAGRRDEVIVVEKEDGKIDLGGNGSYKYVNGVENGNGNGSMPIFSDDNRTRNNGQMFGNSFSSYDQPNNGSNRYHPSSGYSQNFRGLQFGNMNNPPLPDVRGSLEDELHEDCDLSDAILGYISQVLMEEDMEDKSCMLQESLDLQAAEKPFYEVLGKKYPPSPPPWPPPEFESGLTYADHNGNGLYADSFSSSSGGYAHDASNLQYFAGQNVSYASLGSSSTGGLDSPASTADTFDLYNENQMMSQFRKGAEEALKFLPSGNLLLGSNNIGQDKKREESILSLTKPNIRKNPYREDITEVEKQERVIKQAAIFPDATLRSEEMDLIFLSSLGEGKVALDSFRDTLRIEKIKDSVKDVEDTSLSNGKGKGKGRSKTRGRKPKKKKEVIDLRTLLITCAQSVAADDRRKANELLNEIRQHASPFGDGTQRLAHCFANGLEARLAGTGSQIHKGLVSKKTCAADYIKAYHLYMASSPFRKISNFASNRTIMDKAEKSMRVHIIDFGILYGFQWPTFLQRISSRKGGPPHVRITGIEFPQPGFRPAQRIEETGRRLEAYAEQFKVPFEYHSIAKRWENVKVEELMLKEDEFLVVNCLYRSKNLLDETVVADSARNIVLNLIKKINPDIFIHGILNGSYNAPFFLTRFREALFHFSALFDMLETNVPRERPERMLLEREIFGREALNVIACEGWERSERPETYKQWHVRNLRVGLVPVPFSRFIATRAAEKVSLYHKDFLIDEDNNWLLQGWKGRIIYAISCWKPA</sequence>
<feature type="region of interest" description="Leucine repeat I (LRI)" evidence="3">
    <location>
        <begin position="436"/>
        <end position="496"/>
    </location>
</feature>
<evidence type="ECO:0000313" key="5">
    <source>
        <dbReference type="EMBL" id="ALF46593.1"/>
    </source>
</evidence>
<gene>
    <name evidence="5" type="primary">GRAS25</name>
</gene>
<keyword evidence="2" id="KW-0804">Transcription</keyword>
<feature type="short sequence motif" description="VHIID" evidence="3">
    <location>
        <begin position="546"/>
        <end position="550"/>
    </location>
</feature>
<feature type="region of interest" description="Leucine repeat II (LRII)" evidence="3">
    <location>
        <begin position="596"/>
        <end position="628"/>
    </location>
</feature>
<dbReference type="InterPro" id="IPR005202">
    <property type="entry name" value="TF_GRAS"/>
</dbReference>
<feature type="region of interest" description="VHIID" evidence="3">
    <location>
        <begin position="515"/>
        <end position="580"/>
    </location>
</feature>
<organism evidence="5">
    <name type="scientific">Chrysanthemum morifolium</name>
    <name type="common">Florist's daisy</name>
    <name type="synonym">Dendranthema grandiflorum</name>
    <dbReference type="NCBI Taxonomy" id="41568"/>
    <lineage>
        <taxon>Eukaryota</taxon>
        <taxon>Viridiplantae</taxon>
        <taxon>Streptophyta</taxon>
        <taxon>Embryophyta</taxon>
        <taxon>Tracheophyta</taxon>
        <taxon>Spermatophyta</taxon>
        <taxon>Magnoliopsida</taxon>
        <taxon>eudicotyledons</taxon>
        <taxon>Gunneridae</taxon>
        <taxon>Pentapetalae</taxon>
        <taxon>asterids</taxon>
        <taxon>campanulids</taxon>
        <taxon>Asterales</taxon>
        <taxon>Asteraceae</taxon>
        <taxon>Asteroideae</taxon>
        <taxon>Anthemideae</taxon>
        <taxon>Artemisiinae</taxon>
        <taxon>Chrysanthemum</taxon>
    </lineage>
</organism>
<evidence type="ECO:0000256" key="2">
    <source>
        <dbReference type="ARBA" id="ARBA00023163"/>
    </source>
</evidence>
<feature type="region of interest" description="Disordered" evidence="4">
    <location>
        <begin position="86"/>
        <end position="111"/>
    </location>
</feature>
<keyword evidence="1" id="KW-0805">Transcription regulation</keyword>
<feature type="compositionally biased region" description="Basic residues" evidence="4">
    <location>
        <begin position="416"/>
        <end position="433"/>
    </location>
</feature>
<name>A0A1B0T6T4_CHRMO</name>
<dbReference type="EMBL" id="KT253048">
    <property type="protein sequence ID" value="ALF46593.1"/>
    <property type="molecule type" value="mRNA"/>
</dbReference>
<dbReference type="PROSITE" id="PS50985">
    <property type="entry name" value="GRAS"/>
    <property type="match status" value="1"/>
</dbReference>
<dbReference type="Pfam" id="PF03514">
    <property type="entry name" value="GRAS"/>
    <property type="match status" value="1"/>
</dbReference>
<feature type="region of interest" description="SAW" evidence="3">
    <location>
        <begin position="734"/>
        <end position="808"/>
    </location>
</feature>
<reference evidence="5" key="1">
    <citation type="submission" date="2015-07" db="EMBL/GenBank/DDBJ databases">
        <title>Phylogenetic and Transcription Analysis of Chrysanthemum GRAS Transcription Factors.</title>
        <authorList>
            <person name="Song A."/>
        </authorList>
    </citation>
    <scope>NUCLEOTIDE SEQUENCE</scope>
</reference>
<evidence type="ECO:0000256" key="3">
    <source>
        <dbReference type="PROSITE-ProRule" id="PRU01191"/>
    </source>
</evidence>
<protein>
    <submittedName>
        <fullName evidence="5">GRAS protein</fullName>
    </submittedName>
</protein>
<comment type="similarity">
    <text evidence="3">Belongs to the GRAS family.</text>
</comment>
<dbReference type="AlphaFoldDB" id="A0A1B0T6T4"/>